<keyword evidence="3" id="KW-0722">Serine protease inhibitor</keyword>
<comment type="caution">
    <text evidence="6">The sequence shown here is derived from an EMBL/GenBank/DDBJ whole genome shotgun (WGS) entry which is preliminary data.</text>
</comment>
<feature type="region of interest" description="Disordered" evidence="4">
    <location>
        <begin position="304"/>
        <end position="328"/>
    </location>
</feature>
<dbReference type="GO" id="GO:0004867">
    <property type="term" value="F:serine-type endopeptidase inhibitor activity"/>
    <property type="evidence" value="ECO:0007669"/>
    <property type="project" value="UniProtKB-KW"/>
</dbReference>
<feature type="compositionally biased region" description="Polar residues" evidence="4">
    <location>
        <begin position="312"/>
        <end position="325"/>
    </location>
</feature>
<evidence type="ECO:0000256" key="1">
    <source>
        <dbReference type="ARBA" id="ARBA00008210"/>
    </source>
</evidence>
<dbReference type="EMBL" id="NMUH01002266">
    <property type="protein sequence ID" value="MQL98923.1"/>
    <property type="molecule type" value="Genomic_DNA"/>
</dbReference>
<feature type="compositionally biased region" description="Low complexity" evidence="4">
    <location>
        <begin position="379"/>
        <end position="393"/>
    </location>
</feature>
<dbReference type="Gene3D" id="3.30.10.10">
    <property type="entry name" value="Trypsin Inhibitor V, subunit A"/>
    <property type="match status" value="1"/>
</dbReference>
<proteinExistence type="inferred from homology"/>
<keyword evidence="5" id="KW-0472">Membrane</keyword>
<feature type="region of interest" description="Disordered" evidence="4">
    <location>
        <begin position="379"/>
        <end position="399"/>
    </location>
</feature>
<dbReference type="AlphaFoldDB" id="A0A843W3Q8"/>
<dbReference type="SUPFAM" id="SSF54654">
    <property type="entry name" value="CI-2 family of serine protease inhibitors"/>
    <property type="match status" value="1"/>
</dbReference>
<feature type="transmembrane region" description="Helical" evidence="5">
    <location>
        <begin position="39"/>
        <end position="66"/>
    </location>
</feature>
<dbReference type="Pfam" id="PF00280">
    <property type="entry name" value="potato_inhibit"/>
    <property type="match status" value="1"/>
</dbReference>
<dbReference type="InterPro" id="IPR036354">
    <property type="entry name" value="Prot_inh_pot1_sf"/>
</dbReference>
<evidence type="ECO:0000256" key="3">
    <source>
        <dbReference type="ARBA" id="ARBA00022900"/>
    </source>
</evidence>
<name>A0A843W3Q8_COLES</name>
<dbReference type="Proteomes" id="UP000652761">
    <property type="component" value="Unassembled WGS sequence"/>
</dbReference>
<dbReference type="PROSITE" id="PS00285">
    <property type="entry name" value="POTATO_INHIBITOR"/>
    <property type="match status" value="1"/>
</dbReference>
<protein>
    <submittedName>
        <fullName evidence="6">Uncharacterized protein</fullName>
    </submittedName>
</protein>
<keyword evidence="2" id="KW-0646">Protease inhibitor</keyword>
<keyword evidence="7" id="KW-1185">Reference proteome</keyword>
<dbReference type="InterPro" id="IPR000864">
    <property type="entry name" value="Prot_inh_pot1"/>
</dbReference>
<accession>A0A843W3Q8</accession>
<reference evidence="6" key="1">
    <citation type="submission" date="2017-07" db="EMBL/GenBank/DDBJ databases">
        <title>Taro Niue Genome Assembly and Annotation.</title>
        <authorList>
            <person name="Atibalentja N."/>
            <person name="Keating K."/>
            <person name="Fields C.J."/>
        </authorList>
    </citation>
    <scope>NUCLEOTIDE SEQUENCE</scope>
    <source>
        <strain evidence="6">Niue_2</strain>
        <tissue evidence="6">Leaf</tissue>
    </source>
</reference>
<evidence type="ECO:0000256" key="5">
    <source>
        <dbReference type="SAM" id="Phobius"/>
    </source>
</evidence>
<dbReference type="PANTHER" id="PTHR33091">
    <property type="entry name" value="PROTEIN, PUTATIVE, EXPRESSED-RELATED"/>
    <property type="match status" value="1"/>
</dbReference>
<dbReference type="OrthoDB" id="658623at2759"/>
<keyword evidence="5" id="KW-0812">Transmembrane</keyword>
<keyword evidence="5" id="KW-1133">Transmembrane helix</keyword>
<dbReference type="GO" id="GO:0009611">
    <property type="term" value="P:response to wounding"/>
    <property type="evidence" value="ECO:0007669"/>
    <property type="project" value="InterPro"/>
</dbReference>
<dbReference type="PANTHER" id="PTHR33091:SF73">
    <property type="entry name" value="INHIBITOR OF TRYPSIN AND HAGEMAN FACTOR-LIKE"/>
    <property type="match status" value="1"/>
</dbReference>
<evidence type="ECO:0000313" key="6">
    <source>
        <dbReference type="EMBL" id="MQL98923.1"/>
    </source>
</evidence>
<comment type="similarity">
    <text evidence="1">Belongs to the protease inhibitor I13 (potato type I serine protease inhibitor) family.</text>
</comment>
<evidence type="ECO:0000256" key="4">
    <source>
        <dbReference type="SAM" id="MobiDB-lite"/>
    </source>
</evidence>
<gene>
    <name evidence="6" type="ORF">Taro_031638</name>
</gene>
<evidence type="ECO:0000256" key="2">
    <source>
        <dbReference type="ARBA" id="ARBA00022690"/>
    </source>
</evidence>
<evidence type="ECO:0000313" key="7">
    <source>
        <dbReference type="Proteomes" id="UP000652761"/>
    </source>
</evidence>
<dbReference type="PRINTS" id="PR00292">
    <property type="entry name" value="POTATOINHBTR"/>
</dbReference>
<sequence length="650" mass="73643">MPLQSVGPFILDCKTERWFLCCVVWVGYWRHEPVVCSRVVASFLLTLALVVQLWYFMASGAVILSFFIKENPTPFEDTLSKSTFDFLVFFCPFAPLLFFGERLLKNSEISILLEERAPESSQMTPDQLVRLAKIPICPGKVVDFSRLSGSLAWVEDTLNAMGWTKLCQISEPIVENAVRTFYVTMEISSASSVFGYVKGTKISISEELLVEILECPNSGHKLNEVMPLEKQKLGIIGSLASLMIEPLVLDRSEVPVQTQEKEDQILISSSIPEPDGHEETINEVLRDIRGKRIASDDIPAEVEFEEREHLFSPSQFETRPRSQGESSNSLNSILDLLSKQQETLSVLQVQIEFVDAKFDSLSDEVKQVKDLLRQLVCQQGTSQPSGSSSSQQQEVPIEKQPEQQLDMDLESHVQDFVEPIVDQFEKPEPQAKQQSVEEQPHEQQKDLEQEADLVMIVFYPQEEYQQQSVSEKQRMAFDMTHLPLTDPCFTFLAYLSVYIFFLKACAYEVMDTSFTVQFTIIFGDSPMTDAKTPEATVLSITKHYGEALPHRRLDFRSQGEVLSSRATPRLHPLEFRAVVLPISLERGKSSWPELIGFPGRQAVGIIERENPRVEASTVPEGSFVTTDFRCDRVRVWVDKHGIVTRPPKIG</sequence>
<organism evidence="6 7">
    <name type="scientific">Colocasia esculenta</name>
    <name type="common">Wild taro</name>
    <name type="synonym">Arum esculentum</name>
    <dbReference type="NCBI Taxonomy" id="4460"/>
    <lineage>
        <taxon>Eukaryota</taxon>
        <taxon>Viridiplantae</taxon>
        <taxon>Streptophyta</taxon>
        <taxon>Embryophyta</taxon>
        <taxon>Tracheophyta</taxon>
        <taxon>Spermatophyta</taxon>
        <taxon>Magnoliopsida</taxon>
        <taxon>Liliopsida</taxon>
        <taxon>Araceae</taxon>
        <taxon>Aroideae</taxon>
        <taxon>Colocasieae</taxon>
        <taxon>Colocasia</taxon>
    </lineage>
</organism>